<keyword evidence="1" id="KW-1133">Transmembrane helix</keyword>
<dbReference type="RefSeq" id="WP_120115253.1">
    <property type="nucleotide sequence ID" value="NZ_BORI01000007.1"/>
</dbReference>
<dbReference type="AlphaFoldDB" id="A0A429XBW4"/>
<feature type="transmembrane region" description="Helical" evidence="1">
    <location>
        <begin position="6"/>
        <end position="26"/>
    </location>
</feature>
<accession>A0A429XBW4</accession>
<dbReference type="OrthoDB" id="2353183at2"/>
<evidence type="ECO:0000313" key="3">
    <source>
        <dbReference type="Proteomes" id="UP000287296"/>
    </source>
</evidence>
<keyword evidence="1" id="KW-0472">Membrane</keyword>
<evidence type="ECO:0000313" key="2">
    <source>
        <dbReference type="EMBL" id="RST60849.1"/>
    </source>
</evidence>
<dbReference type="Proteomes" id="UP000287296">
    <property type="component" value="Unassembled WGS sequence"/>
</dbReference>
<dbReference type="Pfam" id="PF11877">
    <property type="entry name" value="DUF3397"/>
    <property type="match status" value="1"/>
</dbReference>
<evidence type="ECO:0000256" key="1">
    <source>
        <dbReference type="SAM" id="Phobius"/>
    </source>
</evidence>
<name>A0A429XBW4_SIMTE</name>
<feature type="transmembrane region" description="Helical" evidence="1">
    <location>
        <begin position="38"/>
        <end position="58"/>
    </location>
</feature>
<sequence>MGTLFSSAAALFITVPLLFYIVVFTIVKQLTRNHKKALNAAIYLTTFILVISVHFLIMTIWESSYLFVIILFMLITAVFFTFLHWKTREEIIYWKVFAGYLRLNFLMFSVFYISLLLFGIITRAKNLIFSV</sequence>
<dbReference type="InterPro" id="IPR024515">
    <property type="entry name" value="DUF3397"/>
</dbReference>
<gene>
    <name evidence="2" type="ORF">D5F11_005755</name>
</gene>
<protein>
    <submittedName>
        <fullName evidence="2">DUF3397 domain-containing protein</fullName>
    </submittedName>
</protein>
<feature type="transmembrane region" description="Helical" evidence="1">
    <location>
        <begin position="64"/>
        <end position="85"/>
    </location>
</feature>
<organism evidence="2 3">
    <name type="scientific">Siminovitchia terrae</name>
    <name type="common">Bacillus terrae</name>
    <dbReference type="NCBI Taxonomy" id="1914933"/>
    <lineage>
        <taxon>Bacteria</taxon>
        <taxon>Bacillati</taxon>
        <taxon>Bacillota</taxon>
        <taxon>Bacilli</taxon>
        <taxon>Bacillales</taxon>
        <taxon>Bacillaceae</taxon>
        <taxon>Siminovitchia</taxon>
    </lineage>
</organism>
<dbReference type="EMBL" id="QYTW02000003">
    <property type="protein sequence ID" value="RST60849.1"/>
    <property type="molecule type" value="Genomic_DNA"/>
</dbReference>
<comment type="caution">
    <text evidence="2">The sequence shown here is derived from an EMBL/GenBank/DDBJ whole genome shotgun (WGS) entry which is preliminary data.</text>
</comment>
<reference evidence="2 3" key="1">
    <citation type="submission" date="2018-12" db="EMBL/GenBank/DDBJ databases">
        <authorList>
            <person name="Sun L."/>
            <person name="Chen Z."/>
        </authorList>
    </citation>
    <scope>NUCLEOTIDE SEQUENCE [LARGE SCALE GENOMIC DNA]</scope>
    <source>
        <strain evidence="2 3">LMG 29736</strain>
    </source>
</reference>
<feature type="transmembrane region" description="Helical" evidence="1">
    <location>
        <begin position="97"/>
        <end position="121"/>
    </location>
</feature>
<keyword evidence="1" id="KW-0812">Transmembrane</keyword>
<proteinExistence type="predicted"/>